<dbReference type="InterPro" id="IPR000608">
    <property type="entry name" value="UBC"/>
</dbReference>
<evidence type="ECO:0000313" key="3">
    <source>
        <dbReference type="Proteomes" id="UP000821837"/>
    </source>
</evidence>
<dbReference type="Gene3D" id="3.10.110.10">
    <property type="entry name" value="Ubiquitin Conjugating Enzyme"/>
    <property type="match status" value="1"/>
</dbReference>
<dbReference type="Proteomes" id="UP000821837">
    <property type="component" value="Unassembled WGS sequence"/>
</dbReference>
<dbReference type="SMART" id="SM00212">
    <property type="entry name" value="UBCc"/>
    <property type="match status" value="1"/>
</dbReference>
<name>A0A9D4PEL0_RHISA</name>
<dbReference type="InterPro" id="IPR016135">
    <property type="entry name" value="UBQ-conjugating_enzyme/RWD"/>
</dbReference>
<proteinExistence type="predicted"/>
<dbReference type="Pfam" id="PF00179">
    <property type="entry name" value="UQ_con"/>
    <property type="match status" value="1"/>
</dbReference>
<dbReference type="PROSITE" id="PS50127">
    <property type="entry name" value="UBC_2"/>
    <property type="match status" value="1"/>
</dbReference>
<protein>
    <recommendedName>
        <fullName evidence="1">UBC core domain-containing protein</fullName>
    </recommendedName>
</protein>
<dbReference type="AlphaFoldDB" id="A0A9D4PEL0"/>
<reference evidence="2" key="2">
    <citation type="submission" date="2021-09" db="EMBL/GenBank/DDBJ databases">
        <authorList>
            <person name="Jia N."/>
            <person name="Wang J."/>
            <person name="Shi W."/>
            <person name="Du L."/>
            <person name="Sun Y."/>
            <person name="Zhan W."/>
            <person name="Jiang J."/>
            <person name="Wang Q."/>
            <person name="Zhang B."/>
            <person name="Ji P."/>
            <person name="Sakyi L.B."/>
            <person name="Cui X."/>
            <person name="Yuan T."/>
            <person name="Jiang B."/>
            <person name="Yang W."/>
            <person name="Lam T.T.-Y."/>
            <person name="Chang Q."/>
            <person name="Ding S."/>
            <person name="Wang X."/>
            <person name="Zhu J."/>
            <person name="Ruan X."/>
            <person name="Zhao L."/>
            <person name="Wei J."/>
            <person name="Que T."/>
            <person name="Du C."/>
            <person name="Cheng J."/>
            <person name="Dai P."/>
            <person name="Han X."/>
            <person name="Huang E."/>
            <person name="Gao Y."/>
            <person name="Liu J."/>
            <person name="Shao H."/>
            <person name="Ye R."/>
            <person name="Li L."/>
            <person name="Wei W."/>
            <person name="Wang X."/>
            <person name="Wang C."/>
            <person name="Huo Q."/>
            <person name="Li W."/>
            <person name="Guo W."/>
            <person name="Chen H."/>
            <person name="Chen S."/>
            <person name="Zhou L."/>
            <person name="Zhou L."/>
            <person name="Ni X."/>
            <person name="Tian J."/>
            <person name="Zhou Y."/>
            <person name="Sheng Y."/>
            <person name="Liu T."/>
            <person name="Pan Y."/>
            <person name="Xia L."/>
            <person name="Li J."/>
            <person name="Zhao F."/>
            <person name="Cao W."/>
        </authorList>
    </citation>
    <scope>NUCLEOTIDE SEQUENCE</scope>
    <source>
        <strain evidence="2">Rsan-2018</strain>
        <tissue evidence="2">Larvae</tissue>
    </source>
</reference>
<dbReference type="PANTHER" id="PTHR24067">
    <property type="entry name" value="UBIQUITIN-CONJUGATING ENZYME E2"/>
    <property type="match status" value="1"/>
</dbReference>
<organism evidence="2 3">
    <name type="scientific">Rhipicephalus sanguineus</name>
    <name type="common">Brown dog tick</name>
    <name type="synonym">Ixodes sanguineus</name>
    <dbReference type="NCBI Taxonomy" id="34632"/>
    <lineage>
        <taxon>Eukaryota</taxon>
        <taxon>Metazoa</taxon>
        <taxon>Ecdysozoa</taxon>
        <taxon>Arthropoda</taxon>
        <taxon>Chelicerata</taxon>
        <taxon>Arachnida</taxon>
        <taxon>Acari</taxon>
        <taxon>Parasitiformes</taxon>
        <taxon>Ixodida</taxon>
        <taxon>Ixodoidea</taxon>
        <taxon>Ixodidae</taxon>
        <taxon>Rhipicephalinae</taxon>
        <taxon>Rhipicephalus</taxon>
        <taxon>Rhipicephalus</taxon>
    </lineage>
</organism>
<dbReference type="SUPFAM" id="SSF54495">
    <property type="entry name" value="UBC-like"/>
    <property type="match status" value="1"/>
</dbReference>
<evidence type="ECO:0000259" key="1">
    <source>
        <dbReference type="PROSITE" id="PS50127"/>
    </source>
</evidence>
<accession>A0A9D4PEL0</accession>
<sequence>MDNQQGASKGVAAMAANDVPPARLLRINREIAEFNADPPPGIFIAPEEHDITKINAIVMGPKGTPLEGGFFHFSVQYIDRYPLEPPKVRFMTTDAGRVQFNEHIDKSGNICLSTLNTFGSTWSPAQSLSSLLLSIQSLLCDVHKFEDEAASECLESILQHETIRVAVCDTVEACLQDNSPFAQTLKDSVLKKFTDLYEMYEGVVISRLHLTGTQMNDPAGFNLGTYQFEKLLARLQELKQKVVEKNEAAATKVDT</sequence>
<dbReference type="EMBL" id="JABSTV010001255">
    <property type="protein sequence ID" value="KAH7935984.1"/>
    <property type="molecule type" value="Genomic_DNA"/>
</dbReference>
<dbReference type="OrthoDB" id="6503271at2759"/>
<comment type="caution">
    <text evidence="2">The sequence shown here is derived from an EMBL/GenBank/DDBJ whole genome shotgun (WGS) entry which is preliminary data.</text>
</comment>
<evidence type="ECO:0000313" key="2">
    <source>
        <dbReference type="EMBL" id="KAH7935984.1"/>
    </source>
</evidence>
<gene>
    <name evidence="2" type="ORF">HPB52_016194</name>
</gene>
<reference evidence="2" key="1">
    <citation type="journal article" date="2020" name="Cell">
        <title>Large-Scale Comparative Analyses of Tick Genomes Elucidate Their Genetic Diversity and Vector Capacities.</title>
        <authorList>
            <consortium name="Tick Genome and Microbiome Consortium (TIGMIC)"/>
            <person name="Jia N."/>
            <person name="Wang J."/>
            <person name="Shi W."/>
            <person name="Du L."/>
            <person name="Sun Y."/>
            <person name="Zhan W."/>
            <person name="Jiang J.F."/>
            <person name="Wang Q."/>
            <person name="Zhang B."/>
            <person name="Ji P."/>
            <person name="Bell-Sakyi L."/>
            <person name="Cui X.M."/>
            <person name="Yuan T.T."/>
            <person name="Jiang B.G."/>
            <person name="Yang W.F."/>
            <person name="Lam T.T."/>
            <person name="Chang Q.C."/>
            <person name="Ding S.J."/>
            <person name="Wang X.J."/>
            <person name="Zhu J.G."/>
            <person name="Ruan X.D."/>
            <person name="Zhao L."/>
            <person name="Wei J.T."/>
            <person name="Ye R.Z."/>
            <person name="Que T.C."/>
            <person name="Du C.H."/>
            <person name="Zhou Y.H."/>
            <person name="Cheng J.X."/>
            <person name="Dai P.F."/>
            <person name="Guo W.B."/>
            <person name="Han X.H."/>
            <person name="Huang E.J."/>
            <person name="Li L.F."/>
            <person name="Wei W."/>
            <person name="Gao Y.C."/>
            <person name="Liu J.Z."/>
            <person name="Shao H.Z."/>
            <person name="Wang X."/>
            <person name="Wang C.C."/>
            <person name="Yang T.C."/>
            <person name="Huo Q.B."/>
            <person name="Li W."/>
            <person name="Chen H.Y."/>
            <person name="Chen S.E."/>
            <person name="Zhou L.G."/>
            <person name="Ni X.B."/>
            <person name="Tian J.H."/>
            <person name="Sheng Y."/>
            <person name="Liu T."/>
            <person name="Pan Y.S."/>
            <person name="Xia L.Y."/>
            <person name="Li J."/>
            <person name="Zhao F."/>
            <person name="Cao W.C."/>
        </authorList>
    </citation>
    <scope>NUCLEOTIDE SEQUENCE</scope>
    <source>
        <strain evidence="2">Rsan-2018</strain>
    </source>
</reference>
<dbReference type="OMA" id="AAHEDNI"/>
<keyword evidence="3" id="KW-1185">Reference proteome</keyword>
<feature type="domain" description="UBC core" evidence="1">
    <location>
        <begin position="22"/>
        <end position="180"/>
    </location>
</feature>
<dbReference type="InterPro" id="IPR050113">
    <property type="entry name" value="Ub_conjugating_enzyme"/>
</dbReference>
<dbReference type="VEuPathDB" id="VectorBase:RSAN_026232"/>